<feature type="chain" id="PRO_5003233680" evidence="5">
    <location>
        <begin position="19"/>
        <end position="362"/>
    </location>
</feature>
<keyword evidence="7" id="KW-1185">Reference proteome</keyword>
<reference evidence="7" key="1">
    <citation type="submission" date="2011-01" db="EMBL/GenBank/DDBJ databases">
        <title>Complete sequence of chromosome of Acidobacterium sp. MP5ACTX9.</title>
        <authorList>
            <consortium name="US DOE Joint Genome Institute"/>
            <person name="Lucas S."/>
            <person name="Copeland A."/>
            <person name="Lapidus A."/>
            <person name="Cheng J.-F."/>
            <person name="Goodwin L."/>
            <person name="Pitluck S."/>
            <person name="Teshima H."/>
            <person name="Detter J.C."/>
            <person name="Han C."/>
            <person name="Tapia R."/>
            <person name="Land M."/>
            <person name="Hauser L."/>
            <person name="Kyrpides N."/>
            <person name="Ivanova N."/>
            <person name="Ovchinnikova G."/>
            <person name="Pagani I."/>
            <person name="Rawat S.R."/>
            <person name="Mannisto M."/>
            <person name="Haggblom M.M."/>
            <person name="Woyke T."/>
        </authorList>
    </citation>
    <scope>NUCLEOTIDE SEQUENCE [LARGE SCALE GENOMIC DNA]</scope>
    <source>
        <strain evidence="7">MP5ACTX9</strain>
    </source>
</reference>
<dbReference type="KEGG" id="acm:AciX9_3592"/>
<keyword evidence="1" id="KW-0328">Glycosyltransferase</keyword>
<evidence type="ECO:0000256" key="5">
    <source>
        <dbReference type="SAM" id="SignalP"/>
    </source>
</evidence>
<dbReference type="InterPro" id="IPR007184">
    <property type="entry name" value="Mannoside_phosphorylase"/>
</dbReference>
<dbReference type="Gene3D" id="2.115.10.20">
    <property type="entry name" value="Glycosyl hydrolase domain, family 43"/>
    <property type="match status" value="1"/>
</dbReference>
<dbReference type="GO" id="GO:0016798">
    <property type="term" value="F:hydrolase activity, acting on glycosyl bonds"/>
    <property type="evidence" value="ECO:0007669"/>
    <property type="project" value="UniProtKB-KW"/>
</dbReference>
<dbReference type="OrthoDB" id="9759709at2"/>
<dbReference type="RefSeq" id="WP_013581906.1">
    <property type="nucleotide sequence ID" value="NC_015064.1"/>
</dbReference>
<comment type="similarity">
    <text evidence="3">Belongs to the glycosyl hydrolase 130 family.</text>
</comment>
<evidence type="ECO:0000313" key="6">
    <source>
        <dbReference type="EMBL" id="ADW70595.1"/>
    </source>
</evidence>
<evidence type="ECO:0000256" key="2">
    <source>
        <dbReference type="ARBA" id="ARBA00022679"/>
    </source>
</evidence>
<protein>
    <submittedName>
        <fullName evidence="6">Glycosidase related protein</fullName>
    </submittedName>
</protein>
<dbReference type="PaxDb" id="1198114-AciX9_3592"/>
<keyword evidence="6" id="KW-0326">Glycosidase</keyword>
<dbReference type="PANTHER" id="PTHR34106:SF5">
    <property type="entry name" value="GLYCOSIDASE"/>
    <property type="match status" value="1"/>
</dbReference>
<accession>E8X4V6</accession>
<feature type="region of interest" description="Disordered" evidence="4">
    <location>
        <begin position="108"/>
        <end position="131"/>
    </location>
</feature>
<evidence type="ECO:0000256" key="3">
    <source>
        <dbReference type="ARBA" id="ARBA00024356"/>
    </source>
</evidence>
<proteinExistence type="inferred from homology"/>
<evidence type="ECO:0000313" key="7">
    <source>
        <dbReference type="Proteomes" id="UP000000343"/>
    </source>
</evidence>
<dbReference type="eggNOG" id="COG2152">
    <property type="taxonomic scope" value="Bacteria"/>
</dbReference>
<dbReference type="SUPFAM" id="SSF75005">
    <property type="entry name" value="Arabinanase/levansucrase/invertase"/>
    <property type="match status" value="1"/>
</dbReference>
<name>E8X4V6_GRATM</name>
<evidence type="ECO:0000256" key="1">
    <source>
        <dbReference type="ARBA" id="ARBA00022676"/>
    </source>
</evidence>
<dbReference type="EMBL" id="CP002480">
    <property type="protein sequence ID" value="ADW70595.1"/>
    <property type="molecule type" value="Genomic_DNA"/>
</dbReference>
<evidence type="ECO:0000256" key="4">
    <source>
        <dbReference type="SAM" id="MobiDB-lite"/>
    </source>
</evidence>
<dbReference type="AlphaFoldDB" id="E8X4V6"/>
<dbReference type="HOGENOM" id="CLU_046648_3_0_0"/>
<feature type="signal peptide" evidence="5">
    <location>
        <begin position="1"/>
        <end position="18"/>
    </location>
</feature>
<dbReference type="CDD" id="cd18610">
    <property type="entry name" value="GH130_BT3780-like"/>
    <property type="match status" value="1"/>
</dbReference>
<dbReference type="PIRSF" id="PIRSF016202">
    <property type="entry name" value="PH1107"/>
    <property type="match status" value="1"/>
</dbReference>
<organism evidence="7">
    <name type="scientific">Granulicella tundricola (strain ATCC BAA-1859 / DSM 23138 / MP5ACTX9)</name>
    <dbReference type="NCBI Taxonomy" id="1198114"/>
    <lineage>
        <taxon>Bacteria</taxon>
        <taxon>Pseudomonadati</taxon>
        <taxon>Acidobacteriota</taxon>
        <taxon>Terriglobia</taxon>
        <taxon>Terriglobales</taxon>
        <taxon>Acidobacteriaceae</taxon>
        <taxon>Granulicella</taxon>
    </lineage>
</organism>
<dbReference type="Pfam" id="PF04041">
    <property type="entry name" value="Glyco_hydro_130"/>
    <property type="match status" value="1"/>
</dbReference>
<dbReference type="GO" id="GO:0016757">
    <property type="term" value="F:glycosyltransferase activity"/>
    <property type="evidence" value="ECO:0007669"/>
    <property type="project" value="UniProtKB-KW"/>
</dbReference>
<keyword evidence="5" id="KW-0732">Signal</keyword>
<gene>
    <name evidence="6" type="ordered locus">AciX9_3592</name>
</gene>
<keyword evidence="2" id="KW-0808">Transferase</keyword>
<dbReference type="STRING" id="1198114.AciX9_3592"/>
<dbReference type="PANTHER" id="PTHR34106">
    <property type="entry name" value="GLYCOSIDASE"/>
    <property type="match status" value="1"/>
</dbReference>
<dbReference type="Proteomes" id="UP000000343">
    <property type="component" value="Chromosome"/>
</dbReference>
<dbReference type="InterPro" id="IPR023296">
    <property type="entry name" value="Glyco_hydro_beta-prop_sf"/>
</dbReference>
<keyword evidence="6" id="KW-0378">Hydrolase</keyword>
<sequence>MKQSLLLAVLLSALPVAAQSWQIGPFTRPIGNPVLSPIPASTFTDPILKTPTHWEALHTFNPAAIVRAGKVYVLYRAEDDSGSMSIGGHTSRLGLAVSDDGLHFTRRPDPVFYPAPDSQQSRESPGGVEDPRLVEAEDGTYVLTYTQWNRITYSVGIATSPDLVHWTKHGPAFLEAAGGKYAHLQYKSAGILTKVGDGRPIATRINGKYWMYWGEGTIHLATSTDLIHWTPVEDASGKPIAILHPHPGHFDSSFPEVGPPPVLTQAGIIVLYNGKNAPTGGDPTMGPNAYAAGEALFDPQAPGHLLKQTEHPVLQPTEPWEKTGQYAAGTTFAEGLVLFKGHWLLYYGCADSFVAVATAPAR</sequence>